<dbReference type="Pfam" id="PF04749">
    <property type="entry name" value="PLAC8"/>
    <property type="match status" value="1"/>
</dbReference>
<dbReference type="Proteomes" id="UP001415857">
    <property type="component" value="Unassembled WGS sequence"/>
</dbReference>
<proteinExistence type="predicted"/>
<dbReference type="EMBL" id="JBBPBK010000003">
    <property type="protein sequence ID" value="KAK9287784.1"/>
    <property type="molecule type" value="Genomic_DNA"/>
</dbReference>
<dbReference type="NCBIfam" id="TIGR01571">
    <property type="entry name" value="A_thal_Cys_rich"/>
    <property type="match status" value="1"/>
</dbReference>
<reference evidence="1 2" key="1">
    <citation type="journal article" date="2024" name="Plant J.">
        <title>Genome sequences and population genomics reveal climatic adaptation and genomic divergence between two closely related sweetgum species.</title>
        <authorList>
            <person name="Xu W.Q."/>
            <person name="Ren C.Q."/>
            <person name="Zhang X.Y."/>
            <person name="Comes H.P."/>
            <person name="Liu X.H."/>
            <person name="Li Y.G."/>
            <person name="Kettle C.J."/>
            <person name="Jalonen R."/>
            <person name="Gaisberger H."/>
            <person name="Ma Y.Z."/>
            <person name="Qiu Y.X."/>
        </authorList>
    </citation>
    <scope>NUCLEOTIDE SEQUENCE [LARGE SCALE GENOMIC DNA]</scope>
    <source>
        <strain evidence="1">Hangzhou</strain>
    </source>
</reference>
<keyword evidence="2" id="KW-1185">Reference proteome</keyword>
<name>A0AAP0X0C4_LIQFO</name>
<evidence type="ECO:0000313" key="1">
    <source>
        <dbReference type="EMBL" id="KAK9287784.1"/>
    </source>
</evidence>
<comment type="caution">
    <text evidence="1">The sequence shown here is derived from an EMBL/GenBank/DDBJ whole genome shotgun (WGS) entry which is preliminary data.</text>
</comment>
<dbReference type="PANTHER" id="PTHR15907">
    <property type="entry name" value="DUF614 FAMILY PROTEIN-RELATED"/>
    <property type="match status" value="1"/>
</dbReference>
<dbReference type="InterPro" id="IPR006461">
    <property type="entry name" value="PLAC_motif_containing"/>
</dbReference>
<organism evidence="1 2">
    <name type="scientific">Liquidambar formosana</name>
    <name type="common">Formosan gum</name>
    <dbReference type="NCBI Taxonomy" id="63359"/>
    <lineage>
        <taxon>Eukaryota</taxon>
        <taxon>Viridiplantae</taxon>
        <taxon>Streptophyta</taxon>
        <taxon>Embryophyta</taxon>
        <taxon>Tracheophyta</taxon>
        <taxon>Spermatophyta</taxon>
        <taxon>Magnoliopsida</taxon>
        <taxon>eudicotyledons</taxon>
        <taxon>Gunneridae</taxon>
        <taxon>Pentapetalae</taxon>
        <taxon>Saxifragales</taxon>
        <taxon>Altingiaceae</taxon>
        <taxon>Liquidambar</taxon>
    </lineage>
</organism>
<sequence>MVFGDCFPKPKWATGLFDCANDMGTCLITCCLPCITFGQVAAAVDEGRSCKFTNGAQASTLSIALQIHSIGREKK</sequence>
<evidence type="ECO:0000313" key="2">
    <source>
        <dbReference type="Proteomes" id="UP001415857"/>
    </source>
</evidence>
<gene>
    <name evidence="1" type="ORF">L1049_016224</name>
</gene>
<protein>
    <submittedName>
        <fullName evidence="1">Uncharacterized protein</fullName>
    </submittedName>
</protein>
<accession>A0AAP0X0C4</accession>
<dbReference type="AlphaFoldDB" id="A0AAP0X0C4"/>